<dbReference type="PROSITE" id="PS52016">
    <property type="entry name" value="TONB_DEPENDENT_REC_3"/>
    <property type="match status" value="1"/>
</dbReference>
<name>A0A2K9N7T5_9PROT</name>
<keyword evidence="5 10" id="KW-0812">Transmembrane</keyword>
<keyword evidence="15" id="KW-1185">Reference proteome</keyword>
<dbReference type="EMBL" id="CP025611">
    <property type="protein sequence ID" value="AUN29042.1"/>
    <property type="molecule type" value="Genomic_DNA"/>
</dbReference>
<evidence type="ECO:0000256" key="3">
    <source>
        <dbReference type="ARBA" id="ARBA00022448"/>
    </source>
</evidence>
<proteinExistence type="inferred from homology"/>
<evidence type="ECO:0000256" key="2">
    <source>
        <dbReference type="ARBA" id="ARBA00009810"/>
    </source>
</evidence>
<dbReference type="InterPro" id="IPR000531">
    <property type="entry name" value="Beta-barrel_TonB"/>
</dbReference>
<dbReference type="KEGG" id="ncb:C0V82_01340"/>
<dbReference type="NCBIfam" id="TIGR01783">
    <property type="entry name" value="TonB-siderophor"/>
    <property type="match status" value="1"/>
</dbReference>
<dbReference type="PANTHER" id="PTHR32552">
    <property type="entry name" value="FERRICHROME IRON RECEPTOR-RELATED"/>
    <property type="match status" value="1"/>
</dbReference>
<organism evidence="14 15">
    <name type="scientific">Niveispirillum cyanobacteriorum</name>
    <dbReference type="NCBI Taxonomy" id="1612173"/>
    <lineage>
        <taxon>Bacteria</taxon>
        <taxon>Pseudomonadati</taxon>
        <taxon>Pseudomonadota</taxon>
        <taxon>Alphaproteobacteria</taxon>
        <taxon>Rhodospirillales</taxon>
        <taxon>Azospirillaceae</taxon>
        <taxon>Niveispirillum</taxon>
    </lineage>
</organism>
<dbReference type="CDD" id="cd01347">
    <property type="entry name" value="ligand_gated_channel"/>
    <property type="match status" value="1"/>
</dbReference>
<evidence type="ECO:0000256" key="1">
    <source>
        <dbReference type="ARBA" id="ARBA00004571"/>
    </source>
</evidence>
<evidence type="ECO:0000256" key="8">
    <source>
        <dbReference type="ARBA" id="ARBA00023170"/>
    </source>
</evidence>
<dbReference type="GO" id="GO:0015891">
    <property type="term" value="P:siderophore transport"/>
    <property type="evidence" value="ECO:0007669"/>
    <property type="project" value="InterPro"/>
</dbReference>
<evidence type="ECO:0000259" key="12">
    <source>
        <dbReference type="Pfam" id="PF00593"/>
    </source>
</evidence>
<dbReference type="InterPro" id="IPR039426">
    <property type="entry name" value="TonB-dep_rcpt-like"/>
</dbReference>
<dbReference type="InterPro" id="IPR036942">
    <property type="entry name" value="Beta-barrel_TonB_sf"/>
</dbReference>
<dbReference type="InterPro" id="IPR012910">
    <property type="entry name" value="Plug_dom"/>
</dbReference>
<dbReference type="GO" id="GO:0038023">
    <property type="term" value="F:signaling receptor activity"/>
    <property type="evidence" value="ECO:0007669"/>
    <property type="project" value="InterPro"/>
</dbReference>
<comment type="subcellular location">
    <subcellularLocation>
        <location evidence="1 10">Cell outer membrane</location>
        <topology evidence="1 10">Multi-pass membrane protein</topology>
    </subcellularLocation>
</comment>
<feature type="domain" description="TonB-dependent receptor-like beta-barrel" evidence="12">
    <location>
        <begin position="315"/>
        <end position="699"/>
    </location>
</feature>
<dbReference type="PANTHER" id="PTHR32552:SF82">
    <property type="entry name" value="FCUA PROTEIN"/>
    <property type="match status" value="1"/>
</dbReference>
<reference evidence="14 15" key="1">
    <citation type="submission" date="2017-12" db="EMBL/GenBank/DDBJ databases">
        <title>Genomes of bacteria within cyanobacterial aggregates.</title>
        <authorList>
            <person name="Cai H."/>
        </authorList>
    </citation>
    <scope>NUCLEOTIDE SEQUENCE [LARGE SCALE GENOMIC DNA]</scope>
    <source>
        <strain evidence="14 15">TH16</strain>
    </source>
</reference>
<dbReference type="InterPro" id="IPR037066">
    <property type="entry name" value="Plug_dom_sf"/>
</dbReference>
<comment type="similarity">
    <text evidence="2 10 11">Belongs to the TonB-dependent receptor family.</text>
</comment>
<dbReference type="AlphaFoldDB" id="A0A2K9N7T5"/>
<keyword evidence="3 10" id="KW-0813">Transport</keyword>
<evidence type="ECO:0000259" key="13">
    <source>
        <dbReference type="Pfam" id="PF07715"/>
    </source>
</evidence>
<protein>
    <submittedName>
        <fullName evidence="14">TonB-dependent siderophore receptor</fullName>
    </submittedName>
</protein>
<dbReference type="Gene3D" id="2.170.130.10">
    <property type="entry name" value="TonB-dependent receptor, plug domain"/>
    <property type="match status" value="1"/>
</dbReference>
<keyword evidence="6 11" id="KW-0798">TonB box</keyword>
<dbReference type="GO" id="GO:0015344">
    <property type="term" value="F:siderophore uptake transmembrane transporter activity"/>
    <property type="evidence" value="ECO:0007669"/>
    <property type="project" value="TreeGrafter"/>
</dbReference>
<evidence type="ECO:0000256" key="5">
    <source>
        <dbReference type="ARBA" id="ARBA00022692"/>
    </source>
</evidence>
<dbReference type="Pfam" id="PF00593">
    <property type="entry name" value="TonB_dep_Rec_b-barrel"/>
    <property type="match status" value="1"/>
</dbReference>
<sequence>MLSCLQNIATRQGERPTGRRRHKYGDSDMRTMKAGVALGLALTGPMLYFNSSNAQEKVDSSGPLLEEIIVTADRKNSFGADYVQAGTFRGARMMDTPLTVNIMPRDLLDAQQVTSMGDAVRNTAGVTFSQVSPAVYANLAIRGIPVENRSNYRMNGSLPIVNLIDLPMEDKERMEVLKGVASLYYGFTTPAGIVNLTMKRPTAEALNEITLSGNQFGGAGVHADMSRRFGEEDEFGLRVNAVQGWLETGVDAVDGHRTVGAVAFDWDPVETVKIRLDAEYIDKKITETATITLPAAVNGVTTLPPMWDPKKSLSSEWMYSDANELNLMAHVEWRFAENWSITGQAGRSELSRDRHYNTFRNYNLTTGAGTLQVLLSNGNDYVNENYRTELAGAFETGPLTHQLSVGGTINTRTAETPSNPTVNYAQNYYNPVRVAETPLPARVVPNPSKITDQGAYIFDRISYESWIDLLVGARYTDYQNKSKTGTPYNTTKTSPSYGLVVKPQDWISLYATYIEGLEEGGVAPLTAANGGEVLPPAISKQKEAGVKIEPQKGLMVSLTYFDIDRASSFLNSANRFVQDGRTIYKGWEASATGEVTERLSLFATAMYLDAAQEKAASTAVIGKRPENTAKYTASLFAEYKPEAVEGLGVSAGLFYVGNRAINNQNTAFIDGYTTYNAGIRYSTDIADHPVTFRLNGENLTGKKYWAATGANLLSPALPMTVKFAITTRF</sequence>
<evidence type="ECO:0000256" key="7">
    <source>
        <dbReference type="ARBA" id="ARBA00023136"/>
    </source>
</evidence>
<keyword evidence="7 10" id="KW-0472">Membrane</keyword>
<dbReference type="SUPFAM" id="SSF56935">
    <property type="entry name" value="Porins"/>
    <property type="match status" value="1"/>
</dbReference>
<evidence type="ECO:0000256" key="9">
    <source>
        <dbReference type="ARBA" id="ARBA00023237"/>
    </source>
</evidence>
<gene>
    <name evidence="14" type="ORF">C0V82_01340</name>
</gene>
<evidence type="ECO:0000256" key="10">
    <source>
        <dbReference type="PROSITE-ProRule" id="PRU01360"/>
    </source>
</evidence>
<evidence type="ECO:0000256" key="11">
    <source>
        <dbReference type="RuleBase" id="RU003357"/>
    </source>
</evidence>
<keyword evidence="4 10" id="KW-1134">Transmembrane beta strand</keyword>
<keyword evidence="9 10" id="KW-0998">Cell outer membrane</keyword>
<feature type="domain" description="TonB-dependent receptor plug" evidence="13">
    <location>
        <begin position="94"/>
        <end position="193"/>
    </location>
</feature>
<evidence type="ECO:0000313" key="14">
    <source>
        <dbReference type="EMBL" id="AUN29042.1"/>
    </source>
</evidence>
<dbReference type="Gene3D" id="2.40.170.20">
    <property type="entry name" value="TonB-dependent receptor, beta-barrel domain"/>
    <property type="match status" value="1"/>
</dbReference>
<dbReference type="Pfam" id="PF07715">
    <property type="entry name" value="Plug"/>
    <property type="match status" value="1"/>
</dbReference>
<dbReference type="InterPro" id="IPR010105">
    <property type="entry name" value="TonB_sidphr_rcpt"/>
</dbReference>
<evidence type="ECO:0000256" key="4">
    <source>
        <dbReference type="ARBA" id="ARBA00022452"/>
    </source>
</evidence>
<evidence type="ECO:0000313" key="15">
    <source>
        <dbReference type="Proteomes" id="UP000234752"/>
    </source>
</evidence>
<evidence type="ECO:0000256" key="6">
    <source>
        <dbReference type="ARBA" id="ARBA00023077"/>
    </source>
</evidence>
<dbReference type="Proteomes" id="UP000234752">
    <property type="component" value="Chromosome eg_1"/>
</dbReference>
<dbReference type="GO" id="GO:0009279">
    <property type="term" value="C:cell outer membrane"/>
    <property type="evidence" value="ECO:0007669"/>
    <property type="project" value="UniProtKB-SubCell"/>
</dbReference>
<accession>A0A2K9N7T5</accession>
<keyword evidence="8 14" id="KW-0675">Receptor</keyword>